<dbReference type="Gene3D" id="1.10.3460.10">
    <property type="entry name" value="Chlorophyll a/b binding protein domain"/>
    <property type="match status" value="1"/>
</dbReference>
<keyword evidence="1" id="KW-1133">Transmembrane helix</keyword>
<proteinExistence type="predicted"/>
<protein>
    <submittedName>
        <fullName evidence="3">Uncharacterized protein</fullName>
    </submittedName>
</protein>
<dbReference type="SUPFAM" id="SSF103511">
    <property type="entry name" value="Chlorophyll a-b binding protein"/>
    <property type="match status" value="1"/>
</dbReference>
<dbReference type="AlphaFoldDB" id="A0A9W7BZK7"/>
<keyword evidence="2" id="KW-0732">Signal</keyword>
<sequence>MFSRKACFLAVCIVLAVATTNAFSVPSGSLKISSMRVTQSTRSATELYGMLDDIKSAGAKEIAKPDRQWNFNGGRSPWGLKNNAEIWNGRVAQMAFVWVLLQEAIFHKGVVQGFEDGDFGALVGAGAFGVCVLALTGWLALKGDESDISF</sequence>
<name>A0A9W7BZK7_9STRA</name>
<evidence type="ECO:0000313" key="3">
    <source>
        <dbReference type="EMBL" id="GMH99246.1"/>
    </source>
</evidence>
<reference evidence="4" key="1">
    <citation type="journal article" date="2023" name="Commun. Biol.">
        <title>Genome analysis of Parmales, the sister group of diatoms, reveals the evolutionary specialization of diatoms from phago-mixotrophs to photoautotrophs.</title>
        <authorList>
            <person name="Ban H."/>
            <person name="Sato S."/>
            <person name="Yoshikawa S."/>
            <person name="Yamada K."/>
            <person name="Nakamura Y."/>
            <person name="Ichinomiya M."/>
            <person name="Sato N."/>
            <person name="Blanc-Mathieu R."/>
            <person name="Endo H."/>
            <person name="Kuwata A."/>
            <person name="Ogata H."/>
        </authorList>
    </citation>
    <scope>NUCLEOTIDE SEQUENCE [LARGE SCALE GENOMIC DNA]</scope>
    <source>
        <strain evidence="4">NIES 3699</strain>
    </source>
</reference>
<dbReference type="Proteomes" id="UP001165160">
    <property type="component" value="Unassembled WGS sequence"/>
</dbReference>
<comment type="caution">
    <text evidence="3">The sequence shown here is derived from an EMBL/GenBank/DDBJ whole genome shotgun (WGS) entry which is preliminary data.</text>
</comment>
<dbReference type="EMBL" id="BRXX01000231">
    <property type="protein sequence ID" value="GMH99246.1"/>
    <property type="molecule type" value="Genomic_DNA"/>
</dbReference>
<keyword evidence="1" id="KW-0812">Transmembrane</keyword>
<feature type="transmembrane region" description="Helical" evidence="1">
    <location>
        <begin position="119"/>
        <end position="141"/>
    </location>
</feature>
<feature type="signal peptide" evidence="2">
    <location>
        <begin position="1"/>
        <end position="22"/>
    </location>
</feature>
<organism evidence="3 4">
    <name type="scientific">Triparma verrucosa</name>
    <dbReference type="NCBI Taxonomy" id="1606542"/>
    <lineage>
        <taxon>Eukaryota</taxon>
        <taxon>Sar</taxon>
        <taxon>Stramenopiles</taxon>
        <taxon>Ochrophyta</taxon>
        <taxon>Bolidophyceae</taxon>
        <taxon>Parmales</taxon>
        <taxon>Triparmaceae</taxon>
        <taxon>Triparma</taxon>
    </lineage>
</organism>
<evidence type="ECO:0000256" key="2">
    <source>
        <dbReference type="SAM" id="SignalP"/>
    </source>
</evidence>
<evidence type="ECO:0000256" key="1">
    <source>
        <dbReference type="SAM" id="Phobius"/>
    </source>
</evidence>
<gene>
    <name evidence="3" type="ORF">TrVE_jg10282</name>
</gene>
<keyword evidence="1" id="KW-0472">Membrane</keyword>
<feature type="chain" id="PRO_5040943412" evidence="2">
    <location>
        <begin position="23"/>
        <end position="150"/>
    </location>
</feature>
<evidence type="ECO:0000313" key="4">
    <source>
        <dbReference type="Proteomes" id="UP001165160"/>
    </source>
</evidence>
<dbReference type="GO" id="GO:0009507">
    <property type="term" value="C:chloroplast"/>
    <property type="evidence" value="ECO:0007669"/>
    <property type="project" value="UniProtKB-SubCell"/>
</dbReference>
<keyword evidence="4" id="KW-1185">Reference proteome</keyword>
<accession>A0A9W7BZK7</accession>